<comment type="caution">
    <text evidence="1">The sequence shown here is derived from an EMBL/GenBank/DDBJ whole genome shotgun (WGS) entry which is preliminary data.</text>
</comment>
<evidence type="ECO:0000313" key="1">
    <source>
        <dbReference type="EMBL" id="GAA5178213.1"/>
    </source>
</evidence>
<keyword evidence="2" id="KW-1185">Reference proteome</keyword>
<dbReference type="EMBL" id="BAABKI010000028">
    <property type="protein sequence ID" value="GAA5178213.1"/>
    <property type="molecule type" value="Genomic_DNA"/>
</dbReference>
<dbReference type="Proteomes" id="UP001500074">
    <property type="component" value="Unassembled WGS sequence"/>
</dbReference>
<organism evidence="1 2">
    <name type="scientific">Modicisalibacter zincidurans</name>
    <dbReference type="NCBI Taxonomy" id="1178777"/>
    <lineage>
        <taxon>Bacteria</taxon>
        <taxon>Pseudomonadati</taxon>
        <taxon>Pseudomonadota</taxon>
        <taxon>Gammaproteobacteria</taxon>
        <taxon>Oceanospirillales</taxon>
        <taxon>Halomonadaceae</taxon>
        <taxon>Modicisalibacter</taxon>
    </lineage>
</organism>
<sequence length="55" mass="5993">MEITILNAGEDETAFHETASGEVGTALRKAGKDYIGHAICLKISSWRFSGAIRRL</sequence>
<reference evidence="2" key="1">
    <citation type="journal article" date="2019" name="Int. J. Syst. Evol. Microbiol.">
        <title>The Global Catalogue of Microorganisms (GCM) 10K type strain sequencing project: providing services to taxonomists for standard genome sequencing and annotation.</title>
        <authorList>
            <consortium name="The Broad Institute Genomics Platform"/>
            <consortium name="The Broad Institute Genome Sequencing Center for Infectious Disease"/>
            <person name="Wu L."/>
            <person name="Ma J."/>
        </authorList>
    </citation>
    <scope>NUCLEOTIDE SEQUENCE [LARGE SCALE GENOMIC DNA]</scope>
    <source>
        <strain evidence="2">JCM 18472</strain>
    </source>
</reference>
<name>A0ABP9RI65_9GAMM</name>
<accession>A0ABP9RI65</accession>
<evidence type="ECO:0000313" key="2">
    <source>
        <dbReference type="Proteomes" id="UP001500074"/>
    </source>
</evidence>
<proteinExistence type="predicted"/>
<gene>
    <name evidence="1" type="ORF">GCM10023342_28060</name>
</gene>
<dbReference type="RefSeq" id="WP_160171092.1">
    <property type="nucleotide sequence ID" value="NZ_BAABKI010000028.1"/>
</dbReference>
<protein>
    <submittedName>
        <fullName evidence="1">Uncharacterized protein</fullName>
    </submittedName>
</protein>